<evidence type="ECO:0000256" key="6">
    <source>
        <dbReference type="ARBA" id="ARBA00022777"/>
    </source>
</evidence>
<dbReference type="GO" id="GO:0019288">
    <property type="term" value="P:isopentenyl diphosphate biosynthetic process, methylerythritol 4-phosphate pathway"/>
    <property type="evidence" value="ECO:0007669"/>
    <property type="project" value="UniProtKB-UniRule"/>
</dbReference>
<dbReference type="AlphaFoldDB" id="A0A172TCD3"/>
<evidence type="ECO:0000256" key="3">
    <source>
        <dbReference type="ARBA" id="ARBA00017473"/>
    </source>
</evidence>
<evidence type="ECO:0000313" key="12">
    <source>
        <dbReference type="EMBL" id="ANE44622.1"/>
    </source>
</evidence>
<name>A0A172TCD3_9DEIO</name>
<keyword evidence="4 9" id="KW-0808">Transferase</keyword>
<dbReference type="Pfam" id="PF08544">
    <property type="entry name" value="GHMP_kinases_C"/>
    <property type="match status" value="1"/>
</dbReference>
<comment type="similarity">
    <text evidence="1 9">Belongs to the GHMP kinase family. IspE subfamily.</text>
</comment>
<dbReference type="SUPFAM" id="SSF54211">
    <property type="entry name" value="Ribosomal protein S5 domain 2-like"/>
    <property type="match status" value="1"/>
</dbReference>
<evidence type="ECO:0000256" key="1">
    <source>
        <dbReference type="ARBA" id="ARBA00009684"/>
    </source>
</evidence>
<dbReference type="Pfam" id="PF00288">
    <property type="entry name" value="GHMP_kinases_N"/>
    <property type="match status" value="1"/>
</dbReference>
<keyword evidence="6 9" id="KW-0418">Kinase</keyword>
<dbReference type="KEGG" id="dpu:SU48_13590"/>
<dbReference type="EC" id="2.7.1.148" evidence="2 9"/>
<dbReference type="NCBIfam" id="NF011202">
    <property type="entry name" value="PRK14608.1"/>
    <property type="match status" value="1"/>
</dbReference>
<dbReference type="UniPathway" id="UPA00056">
    <property type="reaction ID" value="UER00094"/>
</dbReference>
<dbReference type="InterPro" id="IPR006204">
    <property type="entry name" value="GHMP_kinase_N_dom"/>
</dbReference>
<dbReference type="EMBL" id="CP011387">
    <property type="protein sequence ID" value="ANE44622.1"/>
    <property type="molecule type" value="Genomic_DNA"/>
</dbReference>
<evidence type="ECO:0000256" key="9">
    <source>
        <dbReference type="HAMAP-Rule" id="MF_00061"/>
    </source>
</evidence>
<feature type="binding site" evidence="9">
    <location>
        <begin position="105"/>
        <end position="115"/>
    </location>
    <ligand>
        <name>ATP</name>
        <dbReference type="ChEBI" id="CHEBI:30616"/>
    </ligand>
</feature>
<evidence type="ECO:0000256" key="4">
    <source>
        <dbReference type="ARBA" id="ARBA00022679"/>
    </source>
</evidence>
<dbReference type="STRING" id="1182568.SU48_13590"/>
<feature type="domain" description="GHMP kinase N-terminal" evidence="10">
    <location>
        <begin position="77"/>
        <end position="151"/>
    </location>
</feature>
<feature type="active site" evidence="9">
    <location>
        <position position="23"/>
    </location>
</feature>
<feature type="domain" description="GHMP kinase C-terminal" evidence="11">
    <location>
        <begin position="218"/>
        <end position="276"/>
    </location>
</feature>
<keyword evidence="13" id="KW-1185">Reference proteome</keyword>
<evidence type="ECO:0000259" key="10">
    <source>
        <dbReference type="Pfam" id="PF00288"/>
    </source>
</evidence>
<keyword evidence="9" id="KW-0414">Isoprene biosynthesis</keyword>
<evidence type="ECO:0000256" key="8">
    <source>
        <dbReference type="ARBA" id="ARBA00032554"/>
    </source>
</evidence>
<comment type="function">
    <text evidence="9">Catalyzes the phosphorylation of the position 2 hydroxy group of 4-diphosphocytidyl-2C-methyl-D-erythritol.</text>
</comment>
<dbReference type="InterPro" id="IPR020568">
    <property type="entry name" value="Ribosomal_Su5_D2-typ_SF"/>
</dbReference>
<keyword evidence="7 9" id="KW-0067">ATP-binding</keyword>
<keyword evidence="5 9" id="KW-0547">Nucleotide-binding</keyword>
<dbReference type="PATRIC" id="fig|1182568.3.peg.2803"/>
<organism evidence="12 13">
    <name type="scientific">Deinococcus puniceus</name>
    <dbReference type="NCBI Taxonomy" id="1182568"/>
    <lineage>
        <taxon>Bacteria</taxon>
        <taxon>Thermotogati</taxon>
        <taxon>Deinococcota</taxon>
        <taxon>Deinococci</taxon>
        <taxon>Deinococcales</taxon>
        <taxon>Deinococcaceae</taxon>
        <taxon>Deinococcus</taxon>
    </lineage>
</organism>
<protein>
    <recommendedName>
        <fullName evidence="3 9">4-diphosphocytidyl-2-C-methyl-D-erythritol kinase</fullName>
        <shortName evidence="9">CMK</shortName>
        <ecNumber evidence="2 9">2.7.1.148</ecNumber>
    </recommendedName>
    <alternativeName>
        <fullName evidence="8 9">4-(cytidine-5'-diphospho)-2-C-methyl-D-erythritol kinase</fullName>
    </alternativeName>
</protein>
<dbReference type="Gene3D" id="3.30.70.890">
    <property type="entry name" value="GHMP kinase, C-terminal domain"/>
    <property type="match status" value="1"/>
</dbReference>
<dbReference type="HAMAP" id="MF_00061">
    <property type="entry name" value="IspE"/>
    <property type="match status" value="1"/>
</dbReference>
<feature type="active site" evidence="9">
    <location>
        <position position="144"/>
    </location>
</feature>
<evidence type="ECO:0000256" key="2">
    <source>
        <dbReference type="ARBA" id="ARBA00012052"/>
    </source>
</evidence>
<comment type="catalytic activity">
    <reaction evidence="9">
        <text>4-CDP-2-C-methyl-D-erythritol + ATP = 4-CDP-2-C-methyl-D-erythritol 2-phosphate + ADP + H(+)</text>
        <dbReference type="Rhea" id="RHEA:18437"/>
        <dbReference type="ChEBI" id="CHEBI:15378"/>
        <dbReference type="ChEBI" id="CHEBI:30616"/>
        <dbReference type="ChEBI" id="CHEBI:57823"/>
        <dbReference type="ChEBI" id="CHEBI:57919"/>
        <dbReference type="ChEBI" id="CHEBI:456216"/>
        <dbReference type="EC" id="2.7.1.148"/>
    </reaction>
</comment>
<dbReference type="NCBIfam" id="TIGR00154">
    <property type="entry name" value="ispE"/>
    <property type="match status" value="1"/>
</dbReference>
<accession>A0A172TCD3</accession>
<dbReference type="Gene3D" id="3.30.230.10">
    <property type="match status" value="1"/>
</dbReference>
<evidence type="ECO:0000259" key="11">
    <source>
        <dbReference type="Pfam" id="PF08544"/>
    </source>
</evidence>
<dbReference type="InterPro" id="IPR036554">
    <property type="entry name" value="GHMP_kinase_C_sf"/>
</dbReference>
<evidence type="ECO:0000256" key="7">
    <source>
        <dbReference type="ARBA" id="ARBA00022840"/>
    </source>
</evidence>
<evidence type="ECO:0000256" key="5">
    <source>
        <dbReference type="ARBA" id="ARBA00022741"/>
    </source>
</evidence>
<dbReference type="GO" id="GO:0050515">
    <property type="term" value="F:4-(cytidine 5'-diphospho)-2-C-methyl-D-erythritol kinase activity"/>
    <property type="evidence" value="ECO:0007669"/>
    <property type="project" value="UniProtKB-UniRule"/>
</dbReference>
<dbReference type="OrthoDB" id="9809438at2"/>
<dbReference type="InterPro" id="IPR014721">
    <property type="entry name" value="Ribsml_uS5_D2-typ_fold_subgr"/>
</dbReference>
<reference evidence="12 13" key="1">
    <citation type="submission" date="2015-01" db="EMBL/GenBank/DDBJ databases">
        <title>Deinococcus puniceus/DY1/ whole genome sequencing.</title>
        <authorList>
            <person name="Kim M.K."/>
            <person name="Srinivasan S."/>
            <person name="Lee J.-J."/>
        </authorList>
    </citation>
    <scope>NUCLEOTIDE SEQUENCE [LARGE SCALE GENOMIC DNA]</scope>
    <source>
        <strain evidence="12 13">DY1</strain>
    </source>
</reference>
<sequence length="289" mass="30384">MLTRMTQLAPTRTQPTTYFAPAKVNLGLSVRGLRQGGYHELHTIMVPLNVGDDLEIRPAPTLTLAVEGADLPTDAKNLVFRAARAYLDAAGIDTGVQITLTKRLPLASGLGGGSSDAATTLMALARLFPAGVDLPALALKLGADVPFFLIGQAALAEGVGEILTPLPVPRVPLVLVNPGVEVSAADAYRWLDDEEEFSPALDVEAILDALTTGRPVPYLNALQPHVALRHPPIREALTLLSEAGLRSPLMSGSGSTCFALAATDDQAHDAARAIARVKPGWWVQATGTL</sequence>
<dbReference type="InterPro" id="IPR004424">
    <property type="entry name" value="IspE"/>
</dbReference>
<dbReference type="PANTHER" id="PTHR43527:SF2">
    <property type="entry name" value="4-DIPHOSPHOCYTIDYL-2-C-METHYL-D-ERYTHRITOL KINASE, CHLOROPLASTIC"/>
    <property type="match status" value="1"/>
</dbReference>
<dbReference type="PANTHER" id="PTHR43527">
    <property type="entry name" value="4-DIPHOSPHOCYTIDYL-2-C-METHYL-D-ERYTHRITOL KINASE, CHLOROPLASTIC"/>
    <property type="match status" value="1"/>
</dbReference>
<dbReference type="Proteomes" id="UP000077363">
    <property type="component" value="Chromosome"/>
</dbReference>
<proteinExistence type="inferred from homology"/>
<dbReference type="SUPFAM" id="SSF55060">
    <property type="entry name" value="GHMP Kinase, C-terminal domain"/>
    <property type="match status" value="1"/>
</dbReference>
<dbReference type="InterPro" id="IPR013750">
    <property type="entry name" value="GHMP_kinase_C_dom"/>
</dbReference>
<gene>
    <name evidence="9" type="primary">ispE</name>
    <name evidence="12" type="ORF">SU48_13590</name>
</gene>
<evidence type="ECO:0000313" key="13">
    <source>
        <dbReference type="Proteomes" id="UP000077363"/>
    </source>
</evidence>
<dbReference type="PIRSF" id="PIRSF010376">
    <property type="entry name" value="IspE"/>
    <property type="match status" value="1"/>
</dbReference>
<comment type="pathway">
    <text evidence="9">Isoprenoid biosynthesis; isopentenyl diphosphate biosynthesis via DXP pathway; isopentenyl diphosphate from 1-deoxy-D-xylulose 5-phosphate: step 3/6.</text>
</comment>
<dbReference type="GO" id="GO:0016114">
    <property type="term" value="P:terpenoid biosynthetic process"/>
    <property type="evidence" value="ECO:0007669"/>
    <property type="project" value="UniProtKB-UniRule"/>
</dbReference>
<dbReference type="GO" id="GO:0005524">
    <property type="term" value="F:ATP binding"/>
    <property type="evidence" value="ECO:0007669"/>
    <property type="project" value="UniProtKB-UniRule"/>
</dbReference>